<evidence type="ECO:0000313" key="2">
    <source>
        <dbReference type="WBParaSite" id="Minc3s04977g37372"/>
    </source>
</evidence>
<evidence type="ECO:0000313" key="1">
    <source>
        <dbReference type="Proteomes" id="UP000887563"/>
    </source>
</evidence>
<dbReference type="SUPFAM" id="SSF56574">
    <property type="entry name" value="Serpins"/>
    <property type="match status" value="1"/>
</dbReference>
<dbReference type="AlphaFoldDB" id="A0A914NGG9"/>
<dbReference type="WBParaSite" id="Minc3s04977g37372">
    <property type="protein sequence ID" value="Minc3s04977g37372"/>
    <property type="gene ID" value="Minc3s04977g37372"/>
</dbReference>
<proteinExistence type="predicted"/>
<organism evidence="1 2">
    <name type="scientific">Meloidogyne incognita</name>
    <name type="common">Southern root-knot nematode worm</name>
    <name type="synonym">Oxyuris incognita</name>
    <dbReference type="NCBI Taxonomy" id="6306"/>
    <lineage>
        <taxon>Eukaryota</taxon>
        <taxon>Metazoa</taxon>
        <taxon>Ecdysozoa</taxon>
        <taxon>Nematoda</taxon>
        <taxon>Chromadorea</taxon>
        <taxon>Rhabditida</taxon>
        <taxon>Tylenchina</taxon>
        <taxon>Tylenchomorpha</taxon>
        <taxon>Tylenchoidea</taxon>
        <taxon>Meloidogynidae</taxon>
        <taxon>Meloidogyninae</taxon>
        <taxon>Meloidogyne</taxon>
        <taxon>Meloidogyne incognita group</taxon>
    </lineage>
</organism>
<sequence>MFYSFGSSEDDGNIFIVIFLPKERFGLQKMIKNLNGEKFFKLLERGYTSEVHVNPFF</sequence>
<dbReference type="InterPro" id="IPR042185">
    <property type="entry name" value="Serpin_sf_2"/>
</dbReference>
<dbReference type="Gene3D" id="2.30.39.10">
    <property type="entry name" value="Alpha-1-antitrypsin, domain 1"/>
    <property type="match status" value="1"/>
</dbReference>
<dbReference type="Proteomes" id="UP000887563">
    <property type="component" value="Unplaced"/>
</dbReference>
<name>A0A914NGG9_MELIC</name>
<reference evidence="2" key="1">
    <citation type="submission" date="2022-11" db="UniProtKB">
        <authorList>
            <consortium name="WormBaseParasite"/>
        </authorList>
    </citation>
    <scope>IDENTIFICATION</scope>
</reference>
<dbReference type="InterPro" id="IPR036186">
    <property type="entry name" value="Serpin_sf"/>
</dbReference>
<accession>A0A914NGG9</accession>
<keyword evidence="1" id="KW-1185">Reference proteome</keyword>
<protein>
    <submittedName>
        <fullName evidence="2">Uncharacterized protein</fullName>
    </submittedName>
</protein>